<dbReference type="EMBL" id="PVZC01000004">
    <property type="protein sequence ID" value="PRX98759.1"/>
    <property type="molecule type" value="Genomic_DNA"/>
</dbReference>
<keyword evidence="3" id="KW-1185">Reference proteome</keyword>
<feature type="transmembrane region" description="Helical" evidence="1">
    <location>
        <begin position="7"/>
        <end position="26"/>
    </location>
</feature>
<keyword evidence="1" id="KW-0812">Transmembrane</keyword>
<reference evidence="2 3" key="1">
    <citation type="submission" date="2018-03" db="EMBL/GenBank/DDBJ databases">
        <title>Genomic Encyclopedia of Archaeal and Bacterial Type Strains, Phase II (KMG-II): from individual species to whole genera.</title>
        <authorList>
            <person name="Goeker M."/>
        </authorList>
    </citation>
    <scope>NUCLEOTIDE SEQUENCE [LARGE SCALE GENOMIC DNA]</scope>
    <source>
        <strain evidence="2 3">DSM 45601</strain>
    </source>
</reference>
<accession>A0A2T0Q4T6</accession>
<evidence type="ECO:0000313" key="2">
    <source>
        <dbReference type="EMBL" id="PRX98759.1"/>
    </source>
</evidence>
<organism evidence="2 3">
    <name type="scientific">Allonocardiopsis opalescens</name>
    <dbReference type="NCBI Taxonomy" id="1144618"/>
    <lineage>
        <taxon>Bacteria</taxon>
        <taxon>Bacillati</taxon>
        <taxon>Actinomycetota</taxon>
        <taxon>Actinomycetes</taxon>
        <taxon>Streptosporangiales</taxon>
        <taxon>Allonocardiopsis</taxon>
    </lineage>
</organism>
<dbReference type="Pfam" id="PF09946">
    <property type="entry name" value="DUF2178"/>
    <property type="match status" value="1"/>
</dbReference>
<proteinExistence type="predicted"/>
<name>A0A2T0Q4T6_9ACTN</name>
<dbReference type="RefSeq" id="WP_170140988.1">
    <property type="nucleotide sequence ID" value="NZ_PVZC01000004.1"/>
</dbReference>
<feature type="transmembrane region" description="Helical" evidence="1">
    <location>
        <begin position="103"/>
        <end position="125"/>
    </location>
</feature>
<keyword evidence="1" id="KW-1133">Transmembrane helix</keyword>
<dbReference type="Proteomes" id="UP000237846">
    <property type="component" value="Unassembled WGS sequence"/>
</dbReference>
<sequence length="129" mass="13818">MPRLNRWVVPATGLFLGLCYLAVGLYRGEPAFGLTGLGVMVAYVVIIAALSRRSEVAQLLSTEGGDERQRLVLLKASAATLNILVVLGVATAFWTLATGHNALFGYVATTALIFLLVFVGTLVYFSRRG</sequence>
<gene>
    <name evidence="2" type="ORF">CLV72_104339</name>
</gene>
<evidence type="ECO:0000256" key="1">
    <source>
        <dbReference type="SAM" id="Phobius"/>
    </source>
</evidence>
<feature type="transmembrane region" description="Helical" evidence="1">
    <location>
        <begin position="32"/>
        <end position="51"/>
    </location>
</feature>
<comment type="caution">
    <text evidence="2">The sequence shown here is derived from an EMBL/GenBank/DDBJ whole genome shotgun (WGS) entry which is preliminary data.</text>
</comment>
<dbReference type="AlphaFoldDB" id="A0A2T0Q4T6"/>
<protein>
    <submittedName>
        <fullName evidence="2">Putative membrane protein DUF2178</fullName>
    </submittedName>
</protein>
<keyword evidence="1" id="KW-0472">Membrane</keyword>
<feature type="transmembrane region" description="Helical" evidence="1">
    <location>
        <begin position="72"/>
        <end position="97"/>
    </location>
</feature>
<evidence type="ECO:0000313" key="3">
    <source>
        <dbReference type="Proteomes" id="UP000237846"/>
    </source>
</evidence>
<dbReference type="InterPro" id="IPR019235">
    <property type="entry name" value="DUF2178_TM"/>
</dbReference>